<dbReference type="EMBL" id="JAUQOM010000003">
    <property type="protein sequence ID" value="MDO7835151.1"/>
    <property type="molecule type" value="Genomic_DNA"/>
</dbReference>
<dbReference type="Pfam" id="PF01548">
    <property type="entry name" value="DEDD_Tnp_IS110"/>
    <property type="match status" value="1"/>
</dbReference>
<gene>
    <name evidence="3" type="ORF">Q4610_08810</name>
</gene>
<reference evidence="3" key="1">
    <citation type="submission" date="2023-07" db="EMBL/GenBank/DDBJ databases">
        <title>Bacterial whole genome sequence for Sphingobium sp. HBC34.</title>
        <authorList>
            <person name="Le V."/>
            <person name="Ko S.-R."/>
            <person name="Ahn C.-Y."/>
            <person name="Oh H.-M."/>
        </authorList>
    </citation>
    <scope>NUCLEOTIDE SEQUENCE</scope>
    <source>
        <strain evidence="3">HBC34</strain>
    </source>
</reference>
<sequence>MPRYQRYWVGLDAGHLETAICLVNSDGHAFFEAKTETRAAPIRDILRRFGVEPVQSVTIEAGVGTQMVRDLRSYGFPVQVVDVRKSSKFLAIRRQKTDANDAKGLADLGRLAQATGTQVYVKPIEHQDIRIMINIRRTLLKHRAKIDALLQSIFRLHGGSLKLLNGRGSLAAEVAKQQRLLRMSGVTIGIDLDPLVSMGEALRSHIADMDREMRTMAATIPACAGFQTIPGVGPITSLSFYSAVGDPYRFKHNRDVGPYLGLTPTLYQSGVTARRGRISRHGNKLTRTHLVTAATVLLCSIQAESSLRSWGLQLATKIGFLKARVAVARKLAVLMITMWKTGEPFAPDYRRPRFLQPEEAGLDPVQISGA</sequence>
<dbReference type="InterPro" id="IPR003346">
    <property type="entry name" value="Transposase_20"/>
</dbReference>
<feature type="domain" description="Transposase IS110-like N-terminal" evidence="1">
    <location>
        <begin position="9"/>
        <end position="152"/>
    </location>
</feature>
<evidence type="ECO:0000313" key="3">
    <source>
        <dbReference type="EMBL" id="MDO7835151.1"/>
    </source>
</evidence>
<name>A0ABT8ZNP9_9SPHN</name>
<keyword evidence="4" id="KW-1185">Reference proteome</keyword>
<dbReference type="RefSeq" id="WP_304535631.1">
    <property type="nucleotide sequence ID" value="NZ_JAUQOM010000003.1"/>
</dbReference>
<feature type="domain" description="Transposase IS116/IS110/IS902 C-terminal" evidence="2">
    <location>
        <begin position="226"/>
        <end position="302"/>
    </location>
</feature>
<dbReference type="NCBIfam" id="NF033542">
    <property type="entry name" value="transpos_IS110"/>
    <property type="match status" value="1"/>
</dbReference>
<dbReference type="PANTHER" id="PTHR33055">
    <property type="entry name" value="TRANSPOSASE FOR INSERTION SEQUENCE ELEMENT IS1111A"/>
    <property type="match status" value="1"/>
</dbReference>
<evidence type="ECO:0000259" key="1">
    <source>
        <dbReference type="Pfam" id="PF01548"/>
    </source>
</evidence>
<accession>A0ABT8ZNP9</accession>
<evidence type="ECO:0000313" key="4">
    <source>
        <dbReference type="Proteomes" id="UP001176471"/>
    </source>
</evidence>
<protein>
    <submittedName>
        <fullName evidence="3">IS110 family transposase</fullName>
    </submittedName>
</protein>
<evidence type="ECO:0000259" key="2">
    <source>
        <dbReference type="Pfam" id="PF02371"/>
    </source>
</evidence>
<dbReference type="InterPro" id="IPR047650">
    <property type="entry name" value="Transpos_IS110"/>
</dbReference>
<dbReference type="Proteomes" id="UP001176471">
    <property type="component" value="Unassembled WGS sequence"/>
</dbReference>
<comment type="caution">
    <text evidence="3">The sequence shown here is derived from an EMBL/GenBank/DDBJ whole genome shotgun (WGS) entry which is preliminary data.</text>
</comment>
<organism evidence="3 4">
    <name type="scientific">Sphingobium cyanobacteriorum</name>
    <dbReference type="NCBI Taxonomy" id="3063954"/>
    <lineage>
        <taxon>Bacteria</taxon>
        <taxon>Pseudomonadati</taxon>
        <taxon>Pseudomonadota</taxon>
        <taxon>Alphaproteobacteria</taxon>
        <taxon>Sphingomonadales</taxon>
        <taxon>Sphingomonadaceae</taxon>
        <taxon>Sphingobium</taxon>
    </lineage>
</organism>
<dbReference type="PANTHER" id="PTHR33055:SF3">
    <property type="entry name" value="PUTATIVE TRANSPOSASE FOR IS117-RELATED"/>
    <property type="match status" value="1"/>
</dbReference>
<proteinExistence type="predicted"/>
<dbReference type="InterPro" id="IPR002525">
    <property type="entry name" value="Transp_IS110-like_N"/>
</dbReference>
<dbReference type="Pfam" id="PF02371">
    <property type="entry name" value="Transposase_20"/>
    <property type="match status" value="1"/>
</dbReference>